<evidence type="ECO:0000313" key="2">
    <source>
        <dbReference type="Proteomes" id="UP001172645"/>
    </source>
</evidence>
<accession>A0ABT7JQX8</accession>
<proteinExistence type="predicted"/>
<keyword evidence="2" id="KW-1185">Reference proteome</keyword>
<comment type="caution">
    <text evidence="1">The sequence shown here is derived from an EMBL/GenBank/DDBJ whole genome shotgun (WGS) entry which is preliminary data.</text>
</comment>
<dbReference type="Proteomes" id="UP001172645">
    <property type="component" value="Unassembled WGS sequence"/>
</dbReference>
<name>A0ABT7JQX8_9HYPH</name>
<protein>
    <submittedName>
        <fullName evidence="1">Uncharacterized protein</fullName>
    </submittedName>
</protein>
<evidence type="ECO:0000313" key="1">
    <source>
        <dbReference type="EMBL" id="MDL2398163.1"/>
    </source>
</evidence>
<dbReference type="RefSeq" id="WP_285866981.1">
    <property type="nucleotide sequence ID" value="NZ_JARFYM010000002.1"/>
</dbReference>
<organism evidence="1 2">
    <name type="scientific">Rhizobium mayense</name>
    <dbReference type="NCBI Taxonomy" id="1312184"/>
    <lineage>
        <taxon>Bacteria</taxon>
        <taxon>Pseudomonadati</taxon>
        <taxon>Pseudomonadota</taxon>
        <taxon>Alphaproteobacteria</taxon>
        <taxon>Hyphomicrobiales</taxon>
        <taxon>Rhizobiaceae</taxon>
        <taxon>Rhizobium/Agrobacterium group</taxon>
        <taxon>Rhizobium</taxon>
    </lineage>
</organism>
<reference evidence="1" key="1">
    <citation type="submission" date="2023-06" db="EMBL/GenBank/DDBJ databases">
        <title>Phylogenetic Diversity of Rhizobium strains.</title>
        <authorList>
            <person name="Moura F.T."/>
            <person name="Helene L.C.F."/>
            <person name="Hungria M."/>
        </authorList>
    </citation>
    <scope>NUCLEOTIDE SEQUENCE</scope>
    <source>
        <strain evidence="1">CCGE526</strain>
    </source>
</reference>
<dbReference type="EMBL" id="JARFYM010000002">
    <property type="protein sequence ID" value="MDL2398163.1"/>
    <property type="molecule type" value="Genomic_DNA"/>
</dbReference>
<gene>
    <name evidence="1" type="ORF">PY649_04580</name>
</gene>
<sequence length="44" mass="4484">MTKIAQAYLQKSGAGHLVALTMGAIMLALAAYSQMASAADVISD</sequence>